<evidence type="ECO:0000256" key="16">
    <source>
        <dbReference type="ARBA" id="ARBA00023018"/>
    </source>
</evidence>
<evidence type="ECO:0000256" key="18">
    <source>
        <dbReference type="ARBA" id="ARBA00023136"/>
    </source>
</evidence>
<dbReference type="GO" id="GO:0045202">
    <property type="term" value="C:synapse"/>
    <property type="evidence" value="ECO:0007669"/>
    <property type="project" value="UniProtKB-SubCell"/>
</dbReference>
<evidence type="ECO:0000256" key="27">
    <source>
        <dbReference type="ARBA" id="ARBA00049885"/>
    </source>
</evidence>
<evidence type="ECO:0000256" key="17">
    <source>
        <dbReference type="ARBA" id="ARBA00023053"/>
    </source>
</evidence>
<dbReference type="GO" id="GO:0016324">
    <property type="term" value="C:apical plasma membrane"/>
    <property type="evidence" value="ECO:0007669"/>
    <property type="project" value="UniProtKB-SubCell"/>
</dbReference>
<dbReference type="PANTHER" id="PTHR11958:SF109">
    <property type="entry name" value="EXCITATORY AMINO ACID TRANSPORTER 3"/>
    <property type="match status" value="1"/>
</dbReference>
<evidence type="ECO:0000256" key="20">
    <source>
        <dbReference type="ARBA" id="ARBA00023214"/>
    </source>
</evidence>
<evidence type="ECO:0000313" key="30">
    <source>
        <dbReference type="EMBL" id="KAG9342401.1"/>
    </source>
</evidence>
<dbReference type="Pfam" id="PF00375">
    <property type="entry name" value="SDF"/>
    <property type="match status" value="1"/>
</dbReference>
<comment type="catalytic activity">
    <reaction evidence="26">
        <text>D-aspartate(out) + K(+)(in) + 3 Na(+)(out) + H(+)(out) = D-aspartate(in) + K(+)(out) + 3 Na(+)(in) + H(+)(in)</text>
        <dbReference type="Rhea" id="RHEA:71379"/>
        <dbReference type="ChEBI" id="CHEBI:15378"/>
        <dbReference type="ChEBI" id="CHEBI:29101"/>
        <dbReference type="ChEBI" id="CHEBI:29103"/>
        <dbReference type="ChEBI" id="CHEBI:29990"/>
    </reaction>
</comment>
<evidence type="ECO:0000256" key="13">
    <source>
        <dbReference type="ARBA" id="ARBA00022958"/>
    </source>
</evidence>
<evidence type="ECO:0000256" key="4">
    <source>
        <dbReference type="ARBA" id="ARBA00004565"/>
    </source>
</evidence>
<dbReference type="GO" id="GO:0046872">
    <property type="term" value="F:metal ion binding"/>
    <property type="evidence" value="ECO:0007669"/>
    <property type="project" value="UniProtKB-KW"/>
</dbReference>
<evidence type="ECO:0000256" key="7">
    <source>
        <dbReference type="ARBA" id="ARBA00022553"/>
    </source>
</evidence>
<keyword evidence="6" id="KW-1003">Cell membrane</keyword>
<evidence type="ECO:0000256" key="6">
    <source>
        <dbReference type="ARBA" id="ARBA00022475"/>
    </source>
</evidence>
<keyword evidence="13" id="KW-0630">Potassium</keyword>
<evidence type="ECO:0000256" key="9">
    <source>
        <dbReference type="ARBA" id="ARBA00022692"/>
    </source>
</evidence>
<feature type="transmembrane region" description="Helical" evidence="28">
    <location>
        <begin position="58"/>
        <end position="78"/>
    </location>
</feature>
<evidence type="ECO:0000256" key="26">
    <source>
        <dbReference type="ARBA" id="ARBA00049118"/>
    </source>
</evidence>
<evidence type="ECO:0000256" key="1">
    <source>
        <dbReference type="ARBA" id="ARBA00004146"/>
    </source>
</evidence>
<protein>
    <recommendedName>
        <fullName evidence="28">Amino acid transporter</fullName>
    </recommendedName>
</protein>
<comment type="similarity">
    <text evidence="22">Belongs to the dicarboxylate/amino acid:cation symporter (DAACS) (TC 2.A.23) family. SLC1A1 subfamily.</text>
</comment>
<feature type="transmembrane region" description="Helical" evidence="28">
    <location>
        <begin position="194"/>
        <end position="214"/>
    </location>
</feature>
<evidence type="ECO:0000256" key="22">
    <source>
        <dbReference type="ARBA" id="ARBA00037996"/>
    </source>
</evidence>
<accession>A0A8T2NTH5</accession>
<evidence type="ECO:0000256" key="21">
    <source>
        <dbReference type="ARBA" id="ARBA00034102"/>
    </source>
</evidence>
<dbReference type="InterPro" id="IPR001991">
    <property type="entry name" value="Na-dicarboxylate_symporter"/>
</dbReference>
<evidence type="ECO:0000256" key="12">
    <source>
        <dbReference type="ARBA" id="ARBA00022847"/>
    </source>
</evidence>
<organism evidence="30 31">
    <name type="scientific">Albula glossodonta</name>
    <name type="common">roundjaw bonefish</name>
    <dbReference type="NCBI Taxonomy" id="121402"/>
    <lineage>
        <taxon>Eukaryota</taxon>
        <taxon>Metazoa</taxon>
        <taxon>Chordata</taxon>
        <taxon>Craniata</taxon>
        <taxon>Vertebrata</taxon>
        <taxon>Euteleostomi</taxon>
        <taxon>Actinopterygii</taxon>
        <taxon>Neopterygii</taxon>
        <taxon>Teleostei</taxon>
        <taxon>Albuliformes</taxon>
        <taxon>Albulidae</taxon>
        <taxon>Albula</taxon>
    </lineage>
</organism>
<dbReference type="PANTHER" id="PTHR11958">
    <property type="entry name" value="SODIUM/DICARBOXYLATE SYMPORTER-RELATED"/>
    <property type="match status" value="1"/>
</dbReference>
<dbReference type="InterPro" id="IPR050746">
    <property type="entry name" value="DAACS"/>
</dbReference>
<dbReference type="EMBL" id="JAFBMS010000028">
    <property type="protein sequence ID" value="KAG9342401.1"/>
    <property type="molecule type" value="Genomic_DNA"/>
</dbReference>
<evidence type="ECO:0000256" key="28">
    <source>
        <dbReference type="RuleBase" id="RU361216"/>
    </source>
</evidence>
<keyword evidence="19" id="KW-0325">Glycoprotein</keyword>
<keyword evidence="5 28" id="KW-0813">Transport</keyword>
<evidence type="ECO:0000256" key="3">
    <source>
        <dbReference type="ARBA" id="ARBA00004424"/>
    </source>
</evidence>
<feature type="transmembrane region" description="Helical" evidence="28">
    <location>
        <begin position="98"/>
        <end position="119"/>
    </location>
</feature>
<gene>
    <name evidence="30" type="ORF">JZ751_016403</name>
</gene>
<evidence type="ECO:0000256" key="23">
    <source>
        <dbReference type="ARBA" id="ARBA00045494"/>
    </source>
</evidence>
<evidence type="ECO:0000256" key="2">
    <source>
        <dbReference type="ARBA" id="ARBA00004414"/>
    </source>
</evidence>
<dbReference type="InterPro" id="IPR018107">
    <property type="entry name" value="Na-dicarboxylate_symporter_CS"/>
</dbReference>
<keyword evidence="15 28" id="KW-1133">Transmembrane helix</keyword>
<dbReference type="GO" id="GO:0005313">
    <property type="term" value="F:L-glutamate transmembrane transporter activity"/>
    <property type="evidence" value="ECO:0007669"/>
    <property type="project" value="TreeGrafter"/>
</dbReference>
<comment type="catalytic activity">
    <reaction evidence="25">
        <text>K(+)(in) + L-aspartate(out) + 3 Na(+)(out) + H(+)(out) = K(+)(out) + L-aspartate(in) + 3 Na(+)(in) + H(+)(in)</text>
        <dbReference type="Rhea" id="RHEA:70851"/>
        <dbReference type="ChEBI" id="CHEBI:15378"/>
        <dbReference type="ChEBI" id="CHEBI:29101"/>
        <dbReference type="ChEBI" id="CHEBI:29103"/>
        <dbReference type="ChEBI" id="CHEBI:29991"/>
    </reaction>
</comment>
<keyword evidence="20" id="KW-0868">Chloride</keyword>
<comment type="catalytic activity">
    <reaction evidence="24">
        <text>K(+)(in) + L-glutamate(out) + 3 Na(+)(out) + H(+)(out) = K(+)(out) + L-glutamate(in) + 3 Na(+)(in) + H(+)(in)</text>
        <dbReference type="Rhea" id="RHEA:70699"/>
        <dbReference type="ChEBI" id="CHEBI:15378"/>
        <dbReference type="ChEBI" id="CHEBI:29101"/>
        <dbReference type="ChEBI" id="CHEBI:29103"/>
        <dbReference type="ChEBI" id="CHEBI:29985"/>
    </reaction>
</comment>
<dbReference type="InterPro" id="IPR036458">
    <property type="entry name" value="Na:dicarbo_symporter_sf"/>
</dbReference>
<keyword evidence="16" id="KW-0770">Synapse</keyword>
<evidence type="ECO:0000256" key="8">
    <source>
        <dbReference type="ARBA" id="ARBA00022599"/>
    </source>
</evidence>
<dbReference type="PROSITE" id="PS00714">
    <property type="entry name" value="NA_DICARBOXYL_SYMP_2"/>
    <property type="match status" value="1"/>
</dbReference>
<evidence type="ECO:0000256" key="25">
    <source>
        <dbReference type="ARBA" id="ARBA00048715"/>
    </source>
</evidence>
<dbReference type="Gene3D" id="1.10.3860.10">
    <property type="entry name" value="Sodium:dicarboxylate symporter"/>
    <property type="match status" value="1"/>
</dbReference>
<evidence type="ECO:0000256" key="15">
    <source>
        <dbReference type="ARBA" id="ARBA00022989"/>
    </source>
</evidence>
<reference evidence="30" key="1">
    <citation type="thesis" date="2021" institute="BYU ScholarsArchive" country="Provo, UT, USA">
        <title>Applications of and Algorithms for Genome Assembly and Genomic Analyses with an Emphasis on Marine Teleosts.</title>
        <authorList>
            <person name="Pickett B.D."/>
        </authorList>
    </citation>
    <scope>NUCLEOTIDE SEQUENCE</scope>
    <source>
        <strain evidence="30">HI-2016</strain>
    </source>
</reference>
<dbReference type="GO" id="GO:0055038">
    <property type="term" value="C:recycling endosome membrane"/>
    <property type="evidence" value="ECO:0007669"/>
    <property type="project" value="UniProtKB-SubCell"/>
</dbReference>
<name>A0A8T2NTH5_9TELE</name>
<keyword evidence="14" id="KW-0029">Amino-acid transport</keyword>
<sequence>MSPQPIRIFLTQPVERGRIEETERVKRNKEAKDEKLRGESKGEEKSREKHYFGFPGELLMRMLNLIVLPLIVSSIITGKSWVASLNLEASGSIGLRVVTYYLSTTAIAVCLGIAMVTAIRPGLSQHTVSSDVIEPEPEVTAMDTMLDLLRKQMERLRAPDGNNSPSPVPVAVATVSLQNLSREYTIEGQYYDGINVLGLIVFCLVFGLVIGRMGERGRVLAEFFDALKEATMRIVQIVMCYMPFGILFLIAVKVLEVEDWRMFQKLGLFMVTVLSGLTIHAALLLPMLYLAFVRQNPFRFAWGMAEALVTALMTSSSSATLPVTFRCAEDNNLIDKRITRFMLPVGATINMDGTALYEAVAAIFIAQLNGHLLDTGKILTIRYKTVLHCIMVLPYSTGPVTQRLQVQFSGKGTAIVPLGKELHLNCFSEHLYKCVV</sequence>
<comment type="subcellular location">
    <subcellularLocation>
        <location evidence="3">Apical cell membrane</location>
        <topology evidence="3">Multi-pass membrane protein</topology>
    </subcellularLocation>
    <subcellularLocation>
        <location evidence="1">Early endosome membrane</location>
    </subcellularLocation>
    <subcellularLocation>
        <location evidence="2">Late endosome membrane</location>
    </subcellularLocation>
    <subcellularLocation>
        <location evidence="28">Membrane</location>
        <topology evidence="28">Multi-pass membrane protein</topology>
    </subcellularLocation>
    <subcellularLocation>
        <location evidence="4">Recycling endosome membrane</location>
    </subcellularLocation>
    <subcellularLocation>
        <location evidence="21">Synapse</location>
        <location evidence="21">Synaptosome</location>
    </subcellularLocation>
</comment>
<keyword evidence="10" id="KW-0479">Metal-binding</keyword>
<keyword evidence="17" id="KW-0915">Sodium</keyword>
<evidence type="ECO:0000256" key="10">
    <source>
        <dbReference type="ARBA" id="ARBA00022723"/>
    </source>
</evidence>
<proteinExistence type="inferred from homology"/>
<keyword evidence="8" id="KW-0771">Synaptosome</keyword>
<dbReference type="OrthoDB" id="5877963at2759"/>
<feature type="transmembrane region" description="Helical" evidence="28">
    <location>
        <begin position="267"/>
        <end position="292"/>
    </location>
</feature>
<dbReference type="GO" id="GO:0033229">
    <property type="term" value="F:cysteine transmembrane transporter activity"/>
    <property type="evidence" value="ECO:0007669"/>
    <property type="project" value="TreeGrafter"/>
</dbReference>
<feature type="region of interest" description="Disordered" evidence="29">
    <location>
        <begin position="19"/>
        <end position="42"/>
    </location>
</feature>
<feature type="transmembrane region" description="Helical" evidence="28">
    <location>
        <begin position="234"/>
        <end position="255"/>
    </location>
</feature>
<dbReference type="GO" id="GO:0031902">
    <property type="term" value="C:late endosome membrane"/>
    <property type="evidence" value="ECO:0007669"/>
    <property type="project" value="UniProtKB-SubCell"/>
</dbReference>
<evidence type="ECO:0000256" key="24">
    <source>
        <dbReference type="ARBA" id="ARBA00047601"/>
    </source>
</evidence>
<evidence type="ECO:0000256" key="5">
    <source>
        <dbReference type="ARBA" id="ARBA00022448"/>
    </source>
</evidence>
<comment type="function">
    <text evidence="23">Sodium-dependent, high-affinity amino acid transporter that mediates the uptake of L-glutamate and also L-aspartate and D-aspartate. Can also transport L-cysteine. Functions as a symporter that transports one amino acid molecule together with two or three Na(+) ions and one proton, in parallel with the counter-transport of one K(+) ion. Mediates Cl(-) flux that is not coupled to amino acid transport; this avoids the accumulation of negative charges due to aspartate and Na(+) symport. Plays an important role in L-glutamate and L-aspartate reabsorption in renal tubuli. Plays a redundant role in the rapid removal of released glutamate from the synaptic cleft, which is essential for terminating the postsynaptic action of glutamate. Contributes to glutathione biosynthesis and protection against oxidative stress via its role in L-glutamate and L-cysteine transport. Negatively regulated by ARL6IP5.</text>
</comment>
<evidence type="ECO:0000256" key="11">
    <source>
        <dbReference type="ARBA" id="ARBA00022753"/>
    </source>
</evidence>
<keyword evidence="9 28" id="KW-0812">Transmembrane</keyword>
<comment type="catalytic activity">
    <reaction evidence="27">
        <text>K(+)(in) + L-cysteine(out) + 3 Na(+)(out) + H(+)(out) = K(+)(out) + L-cysteine(in) + 3 Na(+)(in) + H(+)(in)</text>
        <dbReference type="Rhea" id="RHEA:82559"/>
        <dbReference type="ChEBI" id="CHEBI:15378"/>
        <dbReference type="ChEBI" id="CHEBI:29101"/>
        <dbReference type="ChEBI" id="CHEBI:29103"/>
        <dbReference type="ChEBI" id="CHEBI:35235"/>
    </reaction>
</comment>
<keyword evidence="11" id="KW-0967">Endosome</keyword>
<dbReference type="SUPFAM" id="SSF118215">
    <property type="entry name" value="Proton glutamate symport protein"/>
    <property type="match status" value="1"/>
</dbReference>
<evidence type="ECO:0000256" key="19">
    <source>
        <dbReference type="ARBA" id="ARBA00023180"/>
    </source>
</evidence>
<keyword evidence="12 28" id="KW-0769">Symport</keyword>
<keyword evidence="18 28" id="KW-0472">Membrane</keyword>
<dbReference type="AlphaFoldDB" id="A0A8T2NTH5"/>
<comment type="caution">
    <text evidence="30">The sequence shown here is derived from an EMBL/GenBank/DDBJ whole genome shotgun (WGS) entry which is preliminary data.</text>
</comment>
<dbReference type="GO" id="GO:0015501">
    <property type="term" value="F:glutamate:sodium symporter activity"/>
    <property type="evidence" value="ECO:0007669"/>
    <property type="project" value="TreeGrafter"/>
</dbReference>
<evidence type="ECO:0000256" key="29">
    <source>
        <dbReference type="SAM" id="MobiDB-lite"/>
    </source>
</evidence>
<evidence type="ECO:0000256" key="14">
    <source>
        <dbReference type="ARBA" id="ARBA00022970"/>
    </source>
</evidence>
<evidence type="ECO:0000313" key="31">
    <source>
        <dbReference type="Proteomes" id="UP000824540"/>
    </source>
</evidence>
<dbReference type="GO" id="GO:0031901">
    <property type="term" value="C:early endosome membrane"/>
    <property type="evidence" value="ECO:0007669"/>
    <property type="project" value="UniProtKB-SubCell"/>
</dbReference>
<keyword evidence="31" id="KW-1185">Reference proteome</keyword>
<dbReference type="Proteomes" id="UP000824540">
    <property type="component" value="Unassembled WGS sequence"/>
</dbReference>
<keyword evidence="7" id="KW-0597">Phosphoprotein</keyword>
<dbReference type="GO" id="GO:0043005">
    <property type="term" value="C:neuron projection"/>
    <property type="evidence" value="ECO:0007669"/>
    <property type="project" value="UniProtKB-KW"/>
</dbReference>
<dbReference type="PRINTS" id="PR00173">
    <property type="entry name" value="EDTRNSPORT"/>
</dbReference>